<sequence>MSVIRDLRSLARLACNQVRAFDTVFPGFFHHRQSFCKQCLQTAQDIVPQNVLWEAVSCTVEPEVHSRRGRAAVM</sequence>
<dbReference type="AlphaFoldDB" id="A0A2K6B3K3"/>
<accession>A0A2K6B3K3</accession>
<evidence type="ECO:0000313" key="1">
    <source>
        <dbReference type="Ensembl" id="ENSMNEP00000005981.1"/>
    </source>
</evidence>
<dbReference type="Ensembl" id="ENSMNET00000029277.1">
    <property type="protein sequence ID" value="ENSMNEP00000005981.1"/>
    <property type="gene ID" value="ENSMNEG00000026686.1"/>
</dbReference>
<proteinExistence type="predicted"/>
<name>A0A2K6B3K3_MACNE</name>
<dbReference type="OMA" id="NILWESV"/>
<protein>
    <submittedName>
        <fullName evidence="1">Uncharacterized protein</fullName>
    </submittedName>
</protein>
<organism evidence="1 2">
    <name type="scientific">Macaca nemestrina</name>
    <name type="common">Pig-tailed macaque</name>
    <dbReference type="NCBI Taxonomy" id="9545"/>
    <lineage>
        <taxon>Eukaryota</taxon>
        <taxon>Metazoa</taxon>
        <taxon>Chordata</taxon>
        <taxon>Craniata</taxon>
        <taxon>Vertebrata</taxon>
        <taxon>Euteleostomi</taxon>
        <taxon>Mammalia</taxon>
        <taxon>Eutheria</taxon>
        <taxon>Euarchontoglires</taxon>
        <taxon>Primates</taxon>
        <taxon>Haplorrhini</taxon>
        <taxon>Catarrhini</taxon>
        <taxon>Cercopithecidae</taxon>
        <taxon>Cercopithecinae</taxon>
        <taxon>Macaca</taxon>
    </lineage>
</organism>
<reference evidence="1" key="2">
    <citation type="submission" date="2025-09" db="UniProtKB">
        <authorList>
            <consortium name="Ensembl"/>
        </authorList>
    </citation>
    <scope>IDENTIFICATION</scope>
</reference>
<reference evidence="1" key="1">
    <citation type="submission" date="2025-08" db="UniProtKB">
        <authorList>
            <consortium name="Ensembl"/>
        </authorList>
    </citation>
    <scope>IDENTIFICATION</scope>
</reference>
<dbReference type="Proteomes" id="UP000233120">
    <property type="component" value="Unassembled WGS sequence"/>
</dbReference>
<dbReference type="Bgee" id="ENSMNEG00000026686">
    <property type="expression patterns" value="Expressed in multicellular organism"/>
</dbReference>
<evidence type="ECO:0000313" key="2">
    <source>
        <dbReference type="Proteomes" id="UP000233120"/>
    </source>
</evidence>
<dbReference type="GeneTree" id="ENSGT00910000147886"/>
<keyword evidence="2" id="KW-1185">Reference proteome</keyword>